<dbReference type="Pfam" id="PF00196">
    <property type="entry name" value="GerE"/>
    <property type="match status" value="1"/>
</dbReference>
<sequence length="263" mass="30319">MIPTLQDMAWHRAAGQLIERLDKPDFWRALTRLVSEYVAVDSWAVLLFSDSRPLAFAESPYEGDGPDPFIHDYLQGLYLLDPFYIANREDPATGLFRLADVAPERFKQTEYYQLYFTHFVEEDEVHFNVQLDEVRTLCLSLGSRQRFSPEQVSLLEMIRPWVAGLMRQRMFFEGTRAESAPRPAARWQDNLEEAMERLGTPLTARELDVIRLILSGCSNKEVAGKLAISAETVKVHRRHIYAKLNIKSPQELFSLFLKAHAEA</sequence>
<reference evidence="5 6" key="1">
    <citation type="submission" date="2019-08" db="EMBL/GenBank/DDBJ databases">
        <title>Whole-genome Sequencing of e-waste polymer degrading bacterium Pseudomonas sp. strain PE08.</title>
        <authorList>
            <person name="Kirdat K."/>
            <person name="Debbarma P."/>
            <person name="Narawade N."/>
            <person name="Suyal D."/>
            <person name="Thorat V."/>
            <person name="Shouche Y."/>
            <person name="Goel R."/>
            <person name="Yadav A."/>
        </authorList>
    </citation>
    <scope>NUCLEOTIDE SEQUENCE [LARGE SCALE GENOMIC DNA]</scope>
    <source>
        <strain evidence="5 6">PE08</strain>
    </source>
</reference>
<proteinExistence type="predicted"/>
<dbReference type="GO" id="GO:0006355">
    <property type="term" value="P:regulation of DNA-templated transcription"/>
    <property type="evidence" value="ECO:0007669"/>
    <property type="project" value="InterPro"/>
</dbReference>
<accession>A0A5J6QJX5</accession>
<dbReference type="AlphaFoldDB" id="A0A5J6QJX5"/>
<dbReference type="PROSITE" id="PS00622">
    <property type="entry name" value="HTH_LUXR_1"/>
    <property type="match status" value="1"/>
</dbReference>
<feature type="domain" description="HTH luxR-type" evidence="4">
    <location>
        <begin position="195"/>
        <end position="260"/>
    </location>
</feature>
<organism evidence="5 6">
    <name type="scientific">Metapseudomonas lalkuanensis</name>
    <dbReference type="NCBI Taxonomy" id="2604832"/>
    <lineage>
        <taxon>Bacteria</taxon>
        <taxon>Pseudomonadati</taxon>
        <taxon>Pseudomonadota</taxon>
        <taxon>Gammaproteobacteria</taxon>
        <taxon>Pseudomonadales</taxon>
        <taxon>Pseudomonadaceae</taxon>
        <taxon>Metapseudomonas</taxon>
    </lineage>
</organism>
<gene>
    <name evidence="5" type="ORF">FXN65_11595</name>
</gene>
<dbReference type="EMBL" id="CP043311">
    <property type="protein sequence ID" value="QEY62687.1"/>
    <property type="molecule type" value="Genomic_DNA"/>
</dbReference>
<keyword evidence="6" id="KW-1185">Reference proteome</keyword>
<keyword evidence="3" id="KW-0804">Transcription</keyword>
<evidence type="ECO:0000256" key="2">
    <source>
        <dbReference type="ARBA" id="ARBA00023125"/>
    </source>
</evidence>
<keyword evidence="1" id="KW-0805">Transcription regulation</keyword>
<dbReference type="KEGG" id="plal:FXN65_11595"/>
<protein>
    <submittedName>
        <fullName evidence="5">Helix-turn-helix transcriptional regulator</fullName>
    </submittedName>
</protein>
<dbReference type="CDD" id="cd06170">
    <property type="entry name" value="LuxR_C_like"/>
    <property type="match status" value="1"/>
</dbReference>
<dbReference type="GO" id="GO:0003677">
    <property type="term" value="F:DNA binding"/>
    <property type="evidence" value="ECO:0007669"/>
    <property type="project" value="UniProtKB-KW"/>
</dbReference>
<dbReference type="Gene3D" id="1.10.10.10">
    <property type="entry name" value="Winged helix-like DNA-binding domain superfamily/Winged helix DNA-binding domain"/>
    <property type="match status" value="1"/>
</dbReference>
<dbReference type="InterPro" id="IPR036388">
    <property type="entry name" value="WH-like_DNA-bd_sf"/>
</dbReference>
<dbReference type="SUPFAM" id="SSF46894">
    <property type="entry name" value="C-terminal effector domain of the bipartite response regulators"/>
    <property type="match status" value="1"/>
</dbReference>
<evidence type="ECO:0000313" key="5">
    <source>
        <dbReference type="EMBL" id="QEY62687.1"/>
    </source>
</evidence>
<dbReference type="InterPro" id="IPR000792">
    <property type="entry name" value="Tscrpt_reg_LuxR_C"/>
</dbReference>
<evidence type="ECO:0000259" key="4">
    <source>
        <dbReference type="PROSITE" id="PS50043"/>
    </source>
</evidence>
<evidence type="ECO:0000256" key="3">
    <source>
        <dbReference type="ARBA" id="ARBA00023163"/>
    </source>
</evidence>
<dbReference type="InterPro" id="IPR016032">
    <property type="entry name" value="Sig_transdc_resp-reg_C-effctor"/>
</dbReference>
<dbReference type="Proteomes" id="UP000327179">
    <property type="component" value="Chromosome"/>
</dbReference>
<keyword evidence="2" id="KW-0238">DNA-binding</keyword>
<dbReference type="PRINTS" id="PR00038">
    <property type="entry name" value="HTHLUXR"/>
</dbReference>
<dbReference type="RefSeq" id="WP_151133343.1">
    <property type="nucleotide sequence ID" value="NZ_CP043311.1"/>
</dbReference>
<evidence type="ECO:0000256" key="1">
    <source>
        <dbReference type="ARBA" id="ARBA00023015"/>
    </source>
</evidence>
<name>A0A5J6QJX5_9GAMM</name>
<dbReference type="PANTHER" id="PTHR44688">
    <property type="entry name" value="DNA-BINDING TRANSCRIPTIONAL ACTIVATOR DEVR_DOSR"/>
    <property type="match status" value="1"/>
</dbReference>
<evidence type="ECO:0000313" key="6">
    <source>
        <dbReference type="Proteomes" id="UP000327179"/>
    </source>
</evidence>
<dbReference type="PROSITE" id="PS50043">
    <property type="entry name" value="HTH_LUXR_2"/>
    <property type="match status" value="1"/>
</dbReference>
<dbReference type="PANTHER" id="PTHR44688:SF16">
    <property type="entry name" value="DNA-BINDING TRANSCRIPTIONAL ACTIVATOR DEVR_DOSR"/>
    <property type="match status" value="1"/>
</dbReference>
<dbReference type="SMART" id="SM00421">
    <property type="entry name" value="HTH_LUXR"/>
    <property type="match status" value="1"/>
</dbReference>